<dbReference type="EnsemblPlants" id="ORUFI11G02590.1">
    <property type="protein sequence ID" value="ORUFI11G02590.1"/>
    <property type="gene ID" value="ORUFI11G02590"/>
</dbReference>
<evidence type="ECO:0000313" key="4">
    <source>
        <dbReference type="Proteomes" id="UP000008022"/>
    </source>
</evidence>
<evidence type="ECO:0000313" key="3">
    <source>
        <dbReference type="EnsemblPlants" id="ORUFI11G02590.1"/>
    </source>
</evidence>
<proteinExistence type="predicted"/>
<feature type="chain" id="PRO_5002372324" evidence="2">
    <location>
        <begin position="29"/>
        <end position="129"/>
    </location>
</feature>
<organism evidence="3 4">
    <name type="scientific">Oryza rufipogon</name>
    <name type="common">Brownbeard rice</name>
    <name type="synonym">Asian wild rice</name>
    <dbReference type="NCBI Taxonomy" id="4529"/>
    <lineage>
        <taxon>Eukaryota</taxon>
        <taxon>Viridiplantae</taxon>
        <taxon>Streptophyta</taxon>
        <taxon>Embryophyta</taxon>
        <taxon>Tracheophyta</taxon>
        <taxon>Spermatophyta</taxon>
        <taxon>Magnoliopsida</taxon>
        <taxon>Liliopsida</taxon>
        <taxon>Poales</taxon>
        <taxon>Poaceae</taxon>
        <taxon>BOP clade</taxon>
        <taxon>Oryzoideae</taxon>
        <taxon>Oryzeae</taxon>
        <taxon>Oryzinae</taxon>
        <taxon>Oryza</taxon>
    </lineage>
</organism>
<dbReference type="Gramene" id="ORUFI11G02590.1">
    <property type="protein sequence ID" value="ORUFI11G02590.1"/>
    <property type="gene ID" value="ORUFI11G02590"/>
</dbReference>
<name>A0A0E0R424_ORYRU</name>
<feature type="signal peptide" evidence="2">
    <location>
        <begin position="1"/>
        <end position="28"/>
    </location>
</feature>
<dbReference type="AlphaFoldDB" id="A0A0E0R424"/>
<evidence type="ECO:0000256" key="1">
    <source>
        <dbReference type="SAM" id="MobiDB-lite"/>
    </source>
</evidence>
<reference evidence="4" key="1">
    <citation type="submission" date="2013-06" db="EMBL/GenBank/DDBJ databases">
        <authorList>
            <person name="Zhao Q."/>
        </authorList>
    </citation>
    <scope>NUCLEOTIDE SEQUENCE</scope>
    <source>
        <strain evidence="4">cv. W1943</strain>
    </source>
</reference>
<protein>
    <submittedName>
        <fullName evidence="3">Uncharacterized protein</fullName>
    </submittedName>
</protein>
<dbReference type="Proteomes" id="UP000008022">
    <property type="component" value="Unassembled WGS sequence"/>
</dbReference>
<feature type="region of interest" description="Disordered" evidence="1">
    <location>
        <begin position="54"/>
        <end position="77"/>
    </location>
</feature>
<keyword evidence="4" id="KW-1185">Reference proteome</keyword>
<dbReference type="HOGENOM" id="CLU_1952342_0_0_1"/>
<reference evidence="3" key="2">
    <citation type="submission" date="2015-06" db="UniProtKB">
        <authorList>
            <consortium name="EnsemblPlants"/>
        </authorList>
    </citation>
    <scope>IDENTIFICATION</scope>
</reference>
<keyword evidence="2" id="KW-0732">Signal</keyword>
<accession>A0A0E0R424</accession>
<evidence type="ECO:0000256" key="2">
    <source>
        <dbReference type="SAM" id="SignalP"/>
    </source>
</evidence>
<sequence length="129" mass="14261">MPHQQTGLSPSSPFLLSLSLSLLSGLCARPAGGGEEVAGARRSDGWPATRRWRHGRKEGRRQGEAVSADAAAERRRRLRHGARKIPLSRQSKTAVWTEAAHPKPFRDAIRVEVMRARHLLDSVTLLKSL</sequence>